<sequence>MRYIEWAVLFVISGLGIALANFVGFQVGFLESLPGVAVLLIIAFLGLVASKLIPVKLPIVAFVSIIGLLAACPASPVREFVIESTGKINFTAPLTMVGAYAGMSIGDQVKTFARQGWKMILVGVFVMTGTFLGSAIISQVVLSLTNVI</sequence>
<reference evidence="2" key="1">
    <citation type="submission" date="2020-10" db="EMBL/GenBank/DDBJ databases">
        <authorList>
            <person name="Gilroy R."/>
        </authorList>
    </citation>
    <scope>NUCLEOTIDE SEQUENCE</scope>
    <source>
        <strain evidence="2">CHK123-3438</strain>
    </source>
</reference>
<keyword evidence="1" id="KW-0812">Transmembrane</keyword>
<gene>
    <name evidence="2" type="ORF">IAB60_04940</name>
</gene>
<reference evidence="2" key="2">
    <citation type="journal article" date="2021" name="PeerJ">
        <title>Extensive microbial diversity within the chicken gut microbiome revealed by metagenomics and culture.</title>
        <authorList>
            <person name="Gilroy R."/>
            <person name="Ravi A."/>
            <person name="Getino M."/>
            <person name="Pursley I."/>
            <person name="Horton D.L."/>
            <person name="Alikhan N.F."/>
            <person name="Baker D."/>
            <person name="Gharbi K."/>
            <person name="Hall N."/>
            <person name="Watson M."/>
            <person name="Adriaenssens E.M."/>
            <person name="Foster-Nyarko E."/>
            <person name="Jarju S."/>
            <person name="Secka A."/>
            <person name="Antonio M."/>
            <person name="Oren A."/>
            <person name="Chaudhuri R.R."/>
            <person name="La Ragione R."/>
            <person name="Hildebrand F."/>
            <person name="Pallen M.J."/>
        </authorList>
    </citation>
    <scope>NUCLEOTIDE SEQUENCE</scope>
    <source>
        <strain evidence="2">CHK123-3438</strain>
    </source>
</reference>
<feature type="transmembrane region" description="Helical" evidence="1">
    <location>
        <begin position="119"/>
        <end position="142"/>
    </location>
</feature>
<evidence type="ECO:0008006" key="4">
    <source>
        <dbReference type="Google" id="ProtNLM"/>
    </source>
</evidence>
<dbReference type="Proteomes" id="UP000886860">
    <property type="component" value="Unassembled WGS sequence"/>
</dbReference>
<evidence type="ECO:0000313" key="3">
    <source>
        <dbReference type="Proteomes" id="UP000886860"/>
    </source>
</evidence>
<keyword evidence="1" id="KW-1133">Transmembrane helix</keyword>
<dbReference type="AlphaFoldDB" id="A0A9D1KGE0"/>
<evidence type="ECO:0000256" key="1">
    <source>
        <dbReference type="SAM" id="Phobius"/>
    </source>
</evidence>
<protein>
    <recommendedName>
        <fullName evidence="4">DUF340 domain-containing protein</fullName>
    </recommendedName>
</protein>
<accession>A0A9D1KGE0</accession>
<feature type="transmembrane region" description="Helical" evidence="1">
    <location>
        <begin position="33"/>
        <end position="50"/>
    </location>
</feature>
<keyword evidence="1" id="KW-0472">Membrane</keyword>
<dbReference type="EMBL" id="DVKS01000081">
    <property type="protein sequence ID" value="HIT41442.1"/>
    <property type="molecule type" value="Genomic_DNA"/>
</dbReference>
<evidence type="ECO:0000313" key="2">
    <source>
        <dbReference type="EMBL" id="HIT41442.1"/>
    </source>
</evidence>
<organism evidence="2 3">
    <name type="scientific">Candidatus Caccovicinus merdipullorum</name>
    <dbReference type="NCBI Taxonomy" id="2840724"/>
    <lineage>
        <taxon>Bacteria</taxon>
        <taxon>Bacillati</taxon>
        <taxon>Bacillota</taxon>
        <taxon>Clostridia</taxon>
        <taxon>Eubacteriales</taxon>
        <taxon>Candidatus Caccovicinus</taxon>
    </lineage>
</organism>
<comment type="caution">
    <text evidence="2">The sequence shown here is derived from an EMBL/GenBank/DDBJ whole genome shotgun (WGS) entry which is preliminary data.</text>
</comment>
<proteinExistence type="predicted"/>
<name>A0A9D1KGE0_9FIRM</name>
<feature type="transmembrane region" description="Helical" evidence="1">
    <location>
        <begin position="7"/>
        <end position="27"/>
    </location>
</feature>